<keyword evidence="2" id="KW-1185">Reference proteome</keyword>
<name>A0A8T2PK54_9TELE</name>
<evidence type="ECO:0000313" key="1">
    <source>
        <dbReference type="EMBL" id="KAG9352964.1"/>
    </source>
</evidence>
<protein>
    <submittedName>
        <fullName evidence="1">Uncharacterized protein</fullName>
    </submittedName>
</protein>
<dbReference type="AlphaFoldDB" id="A0A8T2PK54"/>
<gene>
    <name evidence="1" type="ORF">JZ751_017540</name>
</gene>
<organism evidence="1 2">
    <name type="scientific">Albula glossodonta</name>
    <name type="common">roundjaw bonefish</name>
    <dbReference type="NCBI Taxonomy" id="121402"/>
    <lineage>
        <taxon>Eukaryota</taxon>
        <taxon>Metazoa</taxon>
        <taxon>Chordata</taxon>
        <taxon>Craniata</taxon>
        <taxon>Vertebrata</taxon>
        <taxon>Euteleostomi</taxon>
        <taxon>Actinopterygii</taxon>
        <taxon>Neopterygii</taxon>
        <taxon>Teleostei</taxon>
        <taxon>Albuliformes</taxon>
        <taxon>Albulidae</taxon>
        <taxon>Albula</taxon>
    </lineage>
</organism>
<proteinExistence type="predicted"/>
<comment type="caution">
    <text evidence="1">The sequence shown here is derived from an EMBL/GenBank/DDBJ whole genome shotgun (WGS) entry which is preliminary data.</text>
</comment>
<dbReference type="Proteomes" id="UP000824540">
    <property type="component" value="Unassembled WGS sequence"/>
</dbReference>
<dbReference type="EMBL" id="JAFBMS010000004">
    <property type="protein sequence ID" value="KAG9352964.1"/>
    <property type="molecule type" value="Genomic_DNA"/>
</dbReference>
<sequence length="80" mass="8774">MGDVCGEAFGRRCWKILLTVTLTPPAGQKEKCLGLRSTEILAPHSARGNRIYRTSIQSMERTSRMLRLASPTGIGLVTTL</sequence>
<accession>A0A8T2PK54</accession>
<evidence type="ECO:0000313" key="2">
    <source>
        <dbReference type="Proteomes" id="UP000824540"/>
    </source>
</evidence>
<reference evidence="1" key="1">
    <citation type="thesis" date="2021" institute="BYU ScholarsArchive" country="Provo, UT, USA">
        <title>Applications of and Algorithms for Genome Assembly and Genomic Analyses with an Emphasis on Marine Teleosts.</title>
        <authorList>
            <person name="Pickett B.D."/>
        </authorList>
    </citation>
    <scope>NUCLEOTIDE SEQUENCE</scope>
    <source>
        <strain evidence="1">HI-2016</strain>
    </source>
</reference>